<evidence type="ECO:0000313" key="2">
    <source>
        <dbReference type="Proteomes" id="UP001165121"/>
    </source>
</evidence>
<name>A0A9W7D885_9STRA</name>
<dbReference type="EMBL" id="BSXT01004196">
    <property type="protein sequence ID" value="GMF57090.1"/>
    <property type="molecule type" value="Genomic_DNA"/>
</dbReference>
<proteinExistence type="predicted"/>
<comment type="caution">
    <text evidence="1">The sequence shown here is derived from an EMBL/GenBank/DDBJ whole genome shotgun (WGS) entry which is preliminary data.</text>
</comment>
<dbReference type="AlphaFoldDB" id="A0A9W7D885"/>
<keyword evidence="2" id="KW-1185">Reference proteome</keyword>
<accession>A0A9W7D885</accession>
<reference evidence="1" key="1">
    <citation type="submission" date="2023-04" db="EMBL/GenBank/DDBJ databases">
        <title>Phytophthora fragariaefolia NBRC 109709.</title>
        <authorList>
            <person name="Ichikawa N."/>
            <person name="Sato H."/>
            <person name="Tonouchi N."/>
        </authorList>
    </citation>
    <scope>NUCLEOTIDE SEQUENCE</scope>
    <source>
        <strain evidence="1">NBRC 109709</strain>
    </source>
</reference>
<dbReference type="Proteomes" id="UP001165121">
    <property type="component" value="Unassembled WGS sequence"/>
</dbReference>
<gene>
    <name evidence="1" type="ORF">Pfra01_002433700</name>
</gene>
<protein>
    <submittedName>
        <fullName evidence="1">Unnamed protein product</fullName>
    </submittedName>
</protein>
<organism evidence="1 2">
    <name type="scientific">Phytophthora fragariaefolia</name>
    <dbReference type="NCBI Taxonomy" id="1490495"/>
    <lineage>
        <taxon>Eukaryota</taxon>
        <taxon>Sar</taxon>
        <taxon>Stramenopiles</taxon>
        <taxon>Oomycota</taxon>
        <taxon>Peronosporomycetes</taxon>
        <taxon>Peronosporales</taxon>
        <taxon>Peronosporaceae</taxon>
        <taxon>Phytophthora</taxon>
    </lineage>
</organism>
<sequence>MMSEGTVHEVPCGLFARDCVEGRSKMHHFAQTAYKHQDPGVAVVIDQKTEDIVETHRLPTVQWDCKDLQRSRRVAERRNTLTYFTRLHIPGNPLVLVGPPKGLGDRQEGLPPTKMSTEGRIMRLLKYIKLKILVVRDDDTRRNTGLHAILEQAICPLKAVEPGSLPRREPFHLGFVACSEESRQRGKALITSIR</sequence>
<dbReference type="OrthoDB" id="145285at2759"/>
<evidence type="ECO:0000313" key="1">
    <source>
        <dbReference type="EMBL" id="GMF57090.1"/>
    </source>
</evidence>